<evidence type="ECO:0000313" key="2">
    <source>
        <dbReference type="Proteomes" id="UP000298460"/>
    </source>
</evidence>
<proteinExistence type="predicted"/>
<dbReference type="PANTHER" id="PTHR13061">
    <property type="entry name" value="DYNACTIN SUBUNIT P25"/>
    <property type="match status" value="1"/>
</dbReference>
<sequence length="182" mass="19452">MLNDPTRTPKIARSVFLADGCKIIGDVTIDEQSSVWYNSVIRGDLALISIGKNTNIQDLVAIHVSENQPVIIEDFVTIGHSAILHGCKIGKGSLVGMGAIVLDGAIINEETSIAAGALVPGNISYPPRVMLMGVPARVVRELTEAEVSAMFATAERYVSKANDAMRGLLNDSLVKKFTLFLS</sequence>
<dbReference type="AlphaFoldDB" id="A0A4Z0RD76"/>
<gene>
    <name evidence="1" type="ORF">E4K67_00420</name>
</gene>
<comment type="caution">
    <text evidence="1">The sequence shown here is derived from an EMBL/GenBank/DDBJ whole genome shotgun (WGS) entry which is preliminary data.</text>
</comment>
<dbReference type="InterPro" id="IPR047324">
    <property type="entry name" value="LbH_gamma_CA-like"/>
</dbReference>
<organism evidence="1 2">
    <name type="scientific">Desulfosporosinus fructosivorans</name>
    <dbReference type="NCBI Taxonomy" id="2018669"/>
    <lineage>
        <taxon>Bacteria</taxon>
        <taxon>Bacillati</taxon>
        <taxon>Bacillota</taxon>
        <taxon>Clostridia</taxon>
        <taxon>Eubacteriales</taxon>
        <taxon>Desulfitobacteriaceae</taxon>
        <taxon>Desulfosporosinus</taxon>
    </lineage>
</organism>
<dbReference type="InterPro" id="IPR011004">
    <property type="entry name" value="Trimer_LpxA-like_sf"/>
</dbReference>
<accession>A0A4Z0RD76</accession>
<name>A0A4Z0RD76_9FIRM</name>
<keyword evidence="2" id="KW-1185">Reference proteome</keyword>
<protein>
    <submittedName>
        <fullName evidence="1">Gamma carbonic anhydrase family protein</fullName>
    </submittedName>
</protein>
<dbReference type="Proteomes" id="UP000298460">
    <property type="component" value="Unassembled WGS sequence"/>
</dbReference>
<dbReference type="InterPro" id="IPR001451">
    <property type="entry name" value="Hexapep"/>
</dbReference>
<dbReference type="SUPFAM" id="SSF51161">
    <property type="entry name" value="Trimeric LpxA-like enzymes"/>
    <property type="match status" value="1"/>
</dbReference>
<dbReference type="Pfam" id="PF00132">
    <property type="entry name" value="Hexapep"/>
    <property type="match status" value="1"/>
</dbReference>
<evidence type="ECO:0000313" key="1">
    <source>
        <dbReference type="EMBL" id="TGE39516.1"/>
    </source>
</evidence>
<reference evidence="1 2" key="1">
    <citation type="submission" date="2019-03" db="EMBL/GenBank/DDBJ databases">
        <title>Draft Genome Sequence of Desulfosporosinus fructosivorans Strain 63.6F, Isolated from Marine Sediment in the Baltic Sea.</title>
        <authorList>
            <person name="Hausmann B."/>
            <person name="Vandieken V."/>
            <person name="Pjevac P."/>
            <person name="Schreck K."/>
            <person name="Herbold C.W."/>
            <person name="Loy A."/>
        </authorList>
    </citation>
    <scope>NUCLEOTIDE SEQUENCE [LARGE SCALE GENOMIC DNA]</scope>
    <source>
        <strain evidence="1 2">63.6F</strain>
    </source>
</reference>
<dbReference type="OrthoDB" id="9803036at2"/>
<dbReference type="Gene3D" id="2.160.10.10">
    <property type="entry name" value="Hexapeptide repeat proteins"/>
    <property type="match status" value="1"/>
</dbReference>
<dbReference type="InterPro" id="IPR050484">
    <property type="entry name" value="Transf_Hexapept/Carb_Anhydrase"/>
</dbReference>
<dbReference type="EMBL" id="SPQQ01000001">
    <property type="protein sequence ID" value="TGE39516.1"/>
    <property type="molecule type" value="Genomic_DNA"/>
</dbReference>
<dbReference type="RefSeq" id="WP_135544456.1">
    <property type="nucleotide sequence ID" value="NZ_SPQQ01000001.1"/>
</dbReference>
<dbReference type="PANTHER" id="PTHR13061:SF29">
    <property type="entry name" value="GAMMA CARBONIC ANHYDRASE-LIKE 1, MITOCHONDRIAL-RELATED"/>
    <property type="match status" value="1"/>
</dbReference>
<dbReference type="CDD" id="cd04645">
    <property type="entry name" value="LbH_gamma_CA_like"/>
    <property type="match status" value="1"/>
</dbReference>